<proteinExistence type="predicted"/>
<dbReference type="Gene3D" id="2.40.10.170">
    <property type="match status" value="1"/>
</dbReference>
<dbReference type="PANTHER" id="PTHR38447:SF1">
    <property type="entry name" value="RNA POLYMERASE-BINDING TRANSCRIPTION FACTOR CARD"/>
    <property type="match status" value="1"/>
</dbReference>
<evidence type="ECO:0000259" key="1">
    <source>
        <dbReference type="SMART" id="SM01058"/>
    </source>
</evidence>
<sequence length="159" mass="17842">YPNQGVGTIENISTRSFGAAFERFYLLRFGYNSVTVLVPFSNAANIGLRRVTKNREVSRVLSYLANGSCSITSDWKVRFRDNTEKMQGGDLLKAAEVFKGLLQIHLEKPLSFREKKMLERARHMLVSEISIARNVPDVHAVNMLQRALLKAGLTLPTSA</sequence>
<feature type="non-terminal residue" evidence="2">
    <location>
        <position position="1"/>
    </location>
</feature>
<accession>A0A7V8SV14</accession>
<dbReference type="SUPFAM" id="SSF141259">
    <property type="entry name" value="CarD-like"/>
    <property type="match status" value="1"/>
</dbReference>
<dbReference type="Proteomes" id="UP000567293">
    <property type="component" value="Unassembled WGS sequence"/>
</dbReference>
<dbReference type="InterPro" id="IPR042215">
    <property type="entry name" value="CarD-like_C"/>
</dbReference>
<dbReference type="Gene3D" id="1.20.58.1290">
    <property type="entry name" value="CarD-like, C-terminal domain"/>
    <property type="match status" value="1"/>
</dbReference>
<dbReference type="Pfam" id="PF02559">
    <property type="entry name" value="CarD_TRCF_RID"/>
    <property type="match status" value="1"/>
</dbReference>
<dbReference type="SMART" id="SM01058">
    <property type="entry name" value="CarD_TRCF"/>
    <property type="match status" value="1"/>
</dbReference>
<dbReference type="InterPro" id="IPR036101">
    <property type="entry name" value="CarD-like/TRCF_RID_sf"/>
</dbReference>
<dbReference type="EMBL" id="JACDQQ010000045">
    <property type="protein sequence ID" value="MBA0083443.1"/>
    <property type="molecule type" value="Genomic_DNA"/>
</dbReference>
<gene>
    <name evidence="2" type="ORF">HRJ53_00445</name>
</gene>
<keyword evidence="3" id="KW-1185">Reference proteome</keyword>
<evidence type="ECO:0000313" key="3">
    <source>
        <dbReference type="Proteomes" id="UP000567293"/>
    </source>
</evidence>
<reference evidence="2" key="1">
    <citation type="submission" date="2020-06" db="EMBL/GenBank/DDBJ databases">
        <title>Legume-microbial interactions unlock mineral nutrients during tropical forest succession.</title>
        <authorList>
            <person name="Epihov D.Z."/>
        </authorList>
    </citation>
    <scope>NUCLEOTIDE SEQUENCE [LARGE SCALE GENOMIC DNA]</scope>
    <source>
        <strain evidence="2">Pan2503</strain>
    </source>
</reference>
<dbReference type="GO" id="GO:0009303">
    <property type="term" value="P:rRNA transcription"/>
    <property type="evidence" value="ECO:0007669"/>
    <property type="project" value="TreeGrafter"/>
</dbReference>
<dbReference type="InterPro" id="IPR052531">
    <property type="entry name" value="CarD-like_regulator"/>
</dbReference>
<organism evidence="2 3">
    <name type="scientific">Candidatus Acidiferrum panamense</name>
    <dbReference type="NCBI Taxonomy" id="2741543"/>
    <lineage>
        <taxon>Bacteria</taxon>
        <taxon>Pseudomonadati</taxon>
        <taxon>Acidobacteriota</taxon>
        <taxon>Terriglobia</taxon>
        <taxon>Candidatus Acidiferrales</taxon>
        <taxon>Candidatus Acidiferrum</taxon>
    </lineage>
</organism>
<dbReference type="AlphaFoldDB" id="A0A7V8SV14"/>
<dbReference type="Pfam" id="PF21095">
    <property type="entry name" value="CarD_C"/>
    <property type="match status" value="1"/>
</dbReference>
<dbReference type="InterPro" id="IPR048792">
    <property type="entry name" value="CarD_C"/>
</dbReference>
<dbReference type="PANTHER" id="PTHR38447">
    <property type="entry name" value="TRANSCRIPTION FACTOR YDEB-RELATED"/>
    <property type="match status" value="1"/>
</dbReference>
<feature type="domain" description="CarD-like/TRCF RNAP-interacting" evidence="1">
    <location>
        <begin position="1"/>
        <end position="102"/>
    </location>
</feature>
<evidence type="ECO:0000313" key="2">
    <source>
        <dbReference type="EMBL" id="MBA0083443.1"/>
    </source>
</evidence>
<comment type="caution">
    <text evidence="2">The sequence shown here is derived from an EMBL/GenBank/DDBJ whole genome shotgun (WGS) entry which is preliminary data.</text>
</comment>
<protein>
    <submittedName>
        <fullName evidence="2">CarD family transcriptional regulator</fullName>
    </submittedName>
</protein>
<name>A0A7V8SV14_9BACT</name>
<dbReference type="InterPro" id="IPR003711">
    <property type="entry name" value="CarD-like/TRCF_RID"/>
</dbReference>